<accession>A0A7M4ECH5</accession>
<dbReference type="Proteomes" id="UP000594220">
    <property type="component" value="Unplaced"/>
</dbReference>
<evidence type="ECO:0000313" key="3">
    <source>
        <dbReference type="Proteomes" id="UP000594220"/>
    </source>
</evidence>
<proteinExistence type="predicted"/>
<sequence length="76" mass="9056">MEVFWHCHSVILVTWYVITLPSSAGKEHTKFMYFYEYESFCKQNFLFTLQGMHSVSSSEMSMFWQQLLTNTSLTCH</sequence>
<evidence type="ECO:0000256" key="1">
    <source>
        <dbReference type="SAM" id="SignalP"/>
    </source>
</evidence>
<protein>
    <recommendedName>
        <fullName evidence="4">Secreted protein</fullName>
    </recommendedName>
</protein>
<feature type="chain" id="PRO_5029501364" description="Secreted protein" evidence="1">
    <location>
        <begin position="26"/>
        <end position="76"/>
    </location>
</feature>
<keyword evidence="1" id="KW-0732">Signal</keyword>
<dbReference type="Ensembl" id="ENSCPRT00005009122.1">
    <property type="protein sequence ID" value="ENSCPRP00005007760.1"/>
    <property type="gene ID" value="ENSCPRG00005005523.1"/>
</dbReference>
<keyword evidence="3" id="KW-1185">Reference proteome</keyword>
<name>A0A7M4ECH5_CROPO</name>
<evidence type="ECO:0000313" key="2">
    <source>
        <dbReference type="Ensembl" id="ENSCPRP00005007760.1"/>
    </source>
</evidence>
<evidence type="ECO:0008006" key="4">
    <source>
        <dbReference type="Google" id="ProtNLM"/>
    </source>
</evidence>
<reference evidence="2" key="2">
    <citation type="submission" date="2025-09" db="UniProtKB">
        <authorList>
            <consortium name="Ensembl"/>
        </authorList>
    </citation>
    <scope>IDENTIFICATION</scope>
</reference>
<feature type="signal peptide" evidence="1">
    <location>
        <begin position="1"/>
        <end position="25"/>
    </location>
</feature>
<organism evidence="2 3">
    <name type="scientific">Crocodylus porosus</name>
    <name type="common">Saltwater crocodile</name>
    <name type="synonym">Estuarine crocodile</name>
    <dbReference type="NCBI Taxonomy" id="8502"/>
    <lineage>
        <taxon>Eukaryota</taxon>
        <taxon>Metazoa</taxon>
        <taxon>Chordata</taxon>
        <taxon>Craniata</taxon>
        <taxon>Vertebrata</taxon>
        <taxon>Euteleostomi</taxon>
        <taxon>Archelosauria</taxon>
        <taxon>Archosauria</taxon>
        <taxon>Crocodylia</taxon>
        <taxon>Longirostres</taxon>
        <taxon>Crocodylidae</taxon>
        <taxon>Crocodylus</taxon>
    </lineage>
</organism>
<reference evidence="2" key="1">
    <citation type="submission" date="2025-08" db="UniProtKB">
        <authorList>
            <consortium name="Ensembl"/>
        </authorList>
    </citation>
    <scope>IDENTIFICATION</scope>
</reference>
<dbReference type="AlphaFoldDB" id="A0A7M4ECH5"/>